<proteinExistence type="predicted"/>
<evidence type="ECO:0000256" key="7">
    <source>
        <dbReference type="ARBA" id="ARBA00022723"/>
    </source>
</evidence>
<dbReference type="GO" id="GO:0070095">
    <property type="term" value="F:fructose-6-phosphate binding"/>
    <property type="evidence" value="ECO:0007669"/>
    <property type="project" value="TreeGrafter"/>
</dbReference>
<keyword evidence="10" id="KW-0067">ATP-binding</keyword>
<dbReference type="PANTHER" id="PTHR13697">
    <property type="entry name" value="PHOSPHOFRUCTOKINASE"/>
    <property type="match status" value="1"/>
</dbReference>
<dbReference type="GO" id="GO:0061621">
    <property type="term" value="P:canonical glycolysis"/>
    <property type="evidence" value="ECO:0007669"/>
    <property type="project" value="TreeGrafter"/>
</dbReference>
<dbReference type="GO" id="GO:0016208">
    <property type="term" value="F:AMP binding"/>
    <property type="evidence" value="ECO:0007669"/>
    <property type="project" value="TreeGrafter"/>
</dbReference>
<reference evidence="15" key="1">
    <citation type="submission" date="2018-06" db="EMBL/GenBank/DDBJ databases">
        <authorList>
            <person name="Zhirakovskaya E."/>
        </authorList>
    </citation>
    <scope>NUCLEOTIDE SEQUENCE</scope>
</reference>
<evidence type="ECO:0000256" key="9">
    <source>
        <dbReference type="ARBA" id="ARBA00022777"/>
    </source>
</evidence>
<dbReference type="UniPathway" id="UPA00109">
    <property type="reaction ID" value="UER00182"/>
</dbReference>
<dbReference type="PANTHER" id="PTHR13697:SF4">
    <property type="entry name" value="ATP-DEPENDENT 6-PHOSPHOFRUCTOKINASE"/>
    <property type="match status" value="1"/>
</dbReference>
<evidence type="ECO:0000256" key="8">
    <source>
        <dbReference type="ARBA" id="ARBA00022741"/>
    </source>
</evidence>
<dbReference type="SUPFAM" id="SSF53784">
    <property type="entry name" value="Phosphofructokinase"/>
    <property type="match status" value="1"/>
</dbReference>
<dbReference type="GO" id="GO:0003872">
    <property type="term" value="F:6-phosphofructokinase activity"/>
    <property type="evidence" value="ECO:0007669"/>
    <property type="project" value="UniProtKB-EC"/>
</dbReference>
<comment type="subcellular location">
    <subcellularLocation>
        <location evidence="2">Cytoplasm</location>
    </subcellularLocation>
</comment>
<evidence type="ECO:0000256" key="3">
    <source>
        <dbReference type="ARBA" id="ARBA00004679"/>
    </source>
</evidence>
<accession>A0A3B0STD4</accession>
<comment type="catalytic activity">
    <reaction evidence="13">
        <text>beta-D-fructose 6-phosphate + ATP = beta-D-fructose 1,6-bisphosphate + ADP + H(+)</text>
        <dbReference type="Rhea" id="RHEA:16109"/>
        <dbReference type="ChEBI" id="CHEBI:15378"/>
        <dbReference type="ChEBI" id="CHEBI:30616"/>
        <dbReference type="ChEBI" id="CHEBI:32966"/>
        <dbReference type="ChEBI" id="CHEBI:57634"/>
        <dbReference type="ChEBI" id="CHEBI:456216"/>
        <dbReference type="EC" id="2.7.1.11"/>
    </reaction>
</comment>
<keyword evidence="11" id="KW-0460">Magnesium</keyword>
<evidence type="ECO:0000313" key="15">
    <source>
        <dbReference type="EMBL" id="VAW07730.1"/>
    </source>
</evidence>
<dbReference type="GO" id="GO:0005524">
    <property type="term" value="F:ATP binding"/>
    <property type="evidence" value="ECO:0007669"/>
    <property type="project" value="UniProtKB-KW"/>
</dbReference>
<dbReference type="PRINTS" id="PR00476">
    <property type="entry name" value="PHFRCTKINASE"/>
</dbReference>
<dbReference type="GO" id="GO:0005945">
    <property type="term" value="C:6-phosphofructokinase complex"/>
    <property type="evidence" value="ECO:0007669"/>
    <property type="project" value="TreeGrafter"/>
</dbReference>
<dbReference type="InterPro" id="IPR000023">
    <property type="entry name" value="Phosphofructokinase_dom"/>
</dbReference>
<dbReference type="GO" id="GO:0006002">
    <property type="term" value="P:fructose 6-phosphate metabolic process"/>
    <property type="evidence" value="ECO:0007669"/>
    <property type="project" value="InterPro"/>
</dbReference>
<dbReference type="InterPro" id="IPR035966">
    <property type="entry name" value="PKF_sf"/>
</dbReference>
<keyword evidence="5" id="KW-0963">Cytoplasm</keyword>
<comment type="cofactor">
    <cofactor evidence="1">
        <name>Mg(2+)</name>
        <dbReference type="ChEBI" id="CHEBI:18420"/>
    </cofactor>
</comment>
<dbReference type="EC" id="2.7.1.11" evidence="4"/>
<evidence type="ECO:0000259" key="14">
    <source>
        <dbReference type="Pfam" id="PF00365"/>
    </source>
</evidence>
<dbReference type="EMBL" id="UOEK01000416">
    <property type="protein sequence ID" value="VAW07730.1"/>
    <property type="molecule type" value="Genomic_DNA"/>
</dbReference>
<evidence type="ECO:0000256" key="6">
    <source>
        <dbReference type="ARBA" id="ARBA00022679"/>
    </source>
</evidence>
<keyword evidence="12" id="KW-0324">Glycolysis</keyword>
<dbReference type="GO" id="GO:0046872">
    <property type="term" value="F:metal ion binding"/>
    <property type="evidence" value="ECO:0007669"/>
    <property type="project" value="UniProtKB-KW"/>
</dbReference>
<name>A0A3B0STD4_9ZZZZ</name>
<dbReference type="InterPro" id="IPR022953">
    <property type="entry name" value="ATP_PFK"/>
</dbReference>
<dbReference type="GO" id="GO:0042802">
    <property type="term" value="F:identical protein binding"/>
    <property type="evidence" value="ECO:0007669"/>
    <property type="project" value="TreeGrafter"/>
</dbReference>
<keyword evidence="6 15" id="KW-0808">Transferase</keyword>
<evidence type="ECO:0000256" key="5">
    <source>
        <dbReference type="ARBA" id="ARBA00022490"/>
    </source>
</evidence>
<gene>
    <name evidence="15" type="ORF">MNBD_ACTINO02-1086</name>
</gene>
<evidence type="ECO:0000256" key="10">
    <source>
        <dbReference type="ARBA" id="ARBA00022840"/>
    </source>
</evidence>
<comment type="pathway">
    <text evidence="3">Carbohydrate degradation; glycolysis; D-glyceraldehyde 3-phosphate and glycerone phosphate from D-glucose: step 3/4.</text>
</comment>
<keyword evidence="8" id="KW-0547">Nucleotide-binding</keyword>
<evidence type="ECO:0000256" key="1">
    <source>
        <dbReference type="ARBA" id="ARBA00001946"/>
    </source>
</evidence>
<evidence type="ECO:0000256" key="4">
    <source>
        <dbReference type="ARBA" id="ARBA00012055"/>
    </source>
</evidence>
<dbReference type="GO" id="GO:0048029">
    <property type="term" value="F:monosaccharide binding"/>
    <property type="evidence" value="ECO:0007669"/>
    <property type="project" value="TreeGrafter"/>
</dbReference>
<dbReference type="Gene3D" id="3.40.50.450">
    <property type="match status" value="1"/>
</dbReference>
<evidence type="ECO:0000256" key="12">
    <source>
        <dbReference type="ARBA" id="ARBA00023152"/>
    </source>
</evidence>
<dbReference type="Pfam" id="PF00365">
    <property type="entry name" value="PFK"/>
    <property type="match status" value="1"/>
</dbReference>
<dbReference type="GO" id="GO:0030388">
    <property type="term" value="P:fructose 1,6-bisphosphate metabolic process"/>
    <property type="evidence" value="ECO:0007669"/>
    <property type="project" value="TreeGrafter"/>
</dbReference>
<feature type="domain" description="Phosphofructokinase" evidence="14">
    <location>
        <begin position="3"/>
        <end position="109"/>
    </location>
</feature>
<dbReference type="AlphaFoldDB" id="A0A3B0STD4"/>
<organism evidence="15">
    <name type="scientific">hydrothermal vent metagenome</name>
    <dbReference type="NCBI Taxonomy" id="652676"/>
    <lineage>
        <taxon>unclassified sequences</taxon>
        <taxon>metagenomes</taxon>
        <taxon>ecological metagenomes</taxon>
    </lineage>
</organism>
<keyword evidence="9 15" id="KW-0418">Kinase</keyword>
<keyword evidence="7" id="KW-0479">Metal-binding</keyword>
<evidence type="ECO:0000256" key="11">
    <source>
        <dbReference type="ARBA" id="ARBA00022842"/>
    </source>
</evidence>
<feature type="non-terminal residue" evidence="15">
    <location>
        <position position="111"/>
    </location>
</feature>
<evidence type="ECO:0000256" key="13">
    <source>
        <dbReference type="ARBA" id="ARBA00048070"/>
    </source>
</evidence>
<sequence>MKRIGVLTSGGDAPGMNTAIRAVVRTALAHGLETYGIPEGYAGLLDGRCHELKARDVGDILHRGGTFLQTARCAAMMTDDGPRVAAQRIAEAEIDGIVVIGGDGSLAGALA</sequence>
<protein>
    <recommendedName>
        <fullName evidence="4">6-phosphofructokinase</fullName>
        <ecNumber evidence="4">2.7.1.11</ecNumber>
    </recommendedName>
</protein>
<evidence type="ECO:0000256" key="2">
    <source>
        <dbReference type="ARBA" id="ARBA00004496"/>
    </source>
</evidence>